<dbReference type="Proteomes" id="UP001143910">
    <property type="component" value="Unassembled WGS sequence"/>
</dbReference>
<name>A0ACC1NYR1_9HYPO</name>
<evidence type="ECO:0000313" key="2">
    <source>
        <dbReference type="Proteomes" id="UP001143910"/>
    </source>
</evidence>
<protein>
    <submittedName>
        <fullName evidence="1">Uncharacterized protein</fullName>
    </submittedName>
</protein>
<comment type="caution">
    <text evidence="1">The sequence shown here is derived from an EMBL/GenBank/DDBJ whole genome shotgun (WGS) entry which is preliminary data.</text>
</comment>
<keyword evidence="2" id="KW-1185">Reference proteome</keyword>
<sequence>MPSSPDKQLPGGQSSQIESGASTEGHSMTVTQGQMTSPEGSGTQLPVGNDFLPASEILTEEHGSHSSGTRDSDRKMFSARRPWYRKINPLRWGGTPAVPPEPILSPEYTASFLSLLTLHWITPLMRIGYKRPLEEGDIWKVHPDREAGRIIGKLKANYSNNLEKASKRPLISSLLTTFRFKLWLGGICALAYSTLQTLSPFILRYLIQFATDLYTAKQDGTHAPPLGRGIGLVIGITVMQIAQSFFFTHFIYHGMVLGGECRAVLVGMIYEKAFAVSARAKAGSATDSSSDLGAGEAPHSSENSQNTSNVKSDNERQESGKNSSTWTNSDVVGLMSVDTFRIDQTLGLFHLAWTTPLTSCLTIALLIYNIGYSALVGCAVLLFGTLGLVWAVKTLFRRREKINKITNQRVSLIQEIIQFIRFIKSFGCEANFVDRLTQQRNAEIRAVQGLQSVRNAITAGSTSLPVFASVLSFVTYSLTGSHLVPSRVFSSLALFNSLATPLYLLPPILGQMVDSWSSLRRIEEFISLEETTEEVLSEESGTYALEFRNANFTWEQTPSRLSKREYGTNGSTLDSEGIEMEQTQTNLPLSTAADERKPFQLRDVTLQAGRTELIAVIGSVGCGKSSLLAAATGDMRKTSGEVILGGSRASALQQVWIENTSVKKNITFGKPLDTKRYHEVVNACCLQQDFDALPKGDQTETGEQGVALSGGQKQRINIARAIYFDTDVILLDDPLSAVDAHVGRHIFDHAILGLLKDKCRLLTTNQPWVLPSCDRIIWMDGGEIRATGTFTELMSQDENFRLMMEATGVEGEIKYVDKNHGQPTELPPIEKGDPVSRTDSQIRDNPDVTLIQEEKRDEHPIPLSLYAAFLRASGTILNGPLIILFLILFQGVSIATTLWLSFWTSDHFGYSTGTYIGGYIALAVAEAIFTFIFSTFVSLCATNASKTMLRDAVTRVIHAPMHFFDSTPVGRITSRFSTDVDILDNFLPESLRLLLSEAAVIVSVFALIVAYYYYFVFALIPLSLLYIVAAGYYRASARYLRRHQSVLRSAMHSKFSEGLTGVSTIKAYGLTARFIHELYVSIDRMNAASFLTVGIQWWVSLCLDMIGSLLILIVGLLVVTSRLHVNPATIGLVLSYMISAVQNLQFTVRRIAEVENGMNAAERLHYFVKEIDQETTDSRVEISYSWPERGEIIFHQAEMRYRADLPLILHNISLRINAGEQFGIVGRTGAGKSSITATLLRLVELSNGSITIDGMDIAKIDLDVLRSRFSIIPQDPVLFQGTIRSNLDLFQEHTDEELWSVLLQVNLITEDEVLQTRNVNRSGNKSLPRFHLDSEVVENGLNYSLGQRQLLALARALVRKSQIIICDEATSSLDSGTDSMIQNTMASAFRGKTLLCIAHRLHTIIGYDRVCVMDNGRIAELGAPSMLYSQPDGIFRGMCDRSGISLADIQAAQSA</sequence>
<reference evidence="1" key="1">
    <citation type="submission" date="2022-08" db="EMBL/GenBank/DDBJ databases">
        <title>Genome Sequence of Lecanicillium fungicola.</title>
        <authorList>
            <person name="Buettner E."/>
        </authorList>
    </citation>
    <scope>NUCLEOTIDE SEQUENCE</scope>
    <source>
        <strain evidence="1">Babe33</strain>
    </source>
</reference>
<proteinExistence type="predicted"/>
<organism evidence="1 2">
    <name type="scientific">Zarea fungicola</name>
    <dbReference type="NCBI Taxonomy" id="93591"/>
    <lineage>
        <taxon>Eukaryota</taxon>
        <taxon>Fungi</taxon>
        <taxon>Dikarya</taxon>
        <taxon>Ascomycota</taxon>
        <taxon>Pezizomycotina</taxon>
        <taxon>Sordariomycetes</taxon>
        <taxon>Hypocreomycetidae</taxon>
        <taxon>Hypocreales</taxon>
        <taxon>Cordycipitaceae</taxon>
        <taxon>Zarea</taxon>
    </lineage>
</organism>
<accession>A0ACC1NYR1</accession>
<evidence type="ECO:0000313" key="1">
    <source>
        <dbReference type="EMBL" id="KAJ2984085.1"/>
    </source>
</evidence>
<dbReference type="EMBL" id="JANJQO010000007">
    <property type="protein sequence ID" value="KAJ2984085.1"/>
    <property type="molecule type" value="Genomic_DNA"/>
</dbReference>
<gene>
    <name evidence="1" type="ORF">NQ176_g212</name>
</gene>